<evidence type="ECO:0000313" key="2">
    <source>
        <dbReference type="EMBL" id="KAF0904906.1"/>
    </source>
</evidence>
<evidence type="ECO:0000256" key="1">
    <source>
        <dbReference type="SAM" id="MobiDB-lite"/>
    </source>
</evidence>
<protein>
    <submittedName>
        <fullName evidence="2">Uncharacterized protein</fullName>
    </submittedName>
</protein>
<keyword evidence="3" id="KW-1185">Reference proteome</keyword>
<dbReference type="EMBL" id="SPHZ02000008">
    <property type="protein sequence ID" value="KAF0904906.1"/>
    <property type="molecule type" value="Genomic_DNA"/>
</dbReference>
<sequence>MAGWLEVGDDRWAPPVSGWCIGAMGWAARAHERRGWPGLGVKREGEEAAGQVGRPIGRERGMPLTCRTHVSETKGAGPSWTMTTVVVHGTND</sequence>
<feature type="region of interest" description="Disordered" evidence="1">
    <location>
        <begin position="41"/>
        <end position="61"/>
    </location>
</feature>
<reference evidence="2 3" key="1">
    <citation type="submission" date="2019-11" db="EMBL/GenBank/DDBJ databases">
        <title>Whole genome sequence of Oryza granulata.</title>
        <authorList>
            <person name="Li W."/>
        </authorList>
    </citation>
    <scope>NUCLEOTIDE SEQUENCE [LARGE SCALE GENOMIC DNA]</scope>
    <source>
        <strain evidence="3">cv. Menghai</strain>
        <tissue evidence="2">Leaf</tissue>
    </source>
</reference>
<dbReference type="Proteomes" id="UP000479710">
    <property type="component" value="Unassembled WGS sequence"/>
</dbReference>
<gene>
    <name evidence="2" type="ORF">E2562_038691</name>
</gene>
<dbReference type="AlphaFoldDB" id="A0A6G1CXI3"/>
<comment type="caution">
    <text evidence="2">The sequence shown here is derived from an EMBL/GenBank/DDBJ whole genome shotgun (WGS) entry which is preliminary data.</text>
</comment>
<accession>A0A6G1CXI3</accession>
<name>A0A6G1CXI3_9ORYZ</name>
<evidence type="ECO:0000313" key="3">
    <source>
        <dbReference type="Proteomes" id="UP000479710"/>
    </source>
</evidence>
<proteinExistence type="predicted"/>
<organism evidence="2 3">
    <name type="scientific">Oryza meyeriana var. granulata</name>
    <dbReference type="NCBI Taxonomy" id="110450"/>
    <lineage>
        <taxon>Eukaryota</taxon>
        <taxon>Viridiplantae</taxon>
        <taxon>Streptophyta</taxon>
        <taxon>Embryophyta</taxon>
        <taxon>Tracheophyta</taxon>
        <taxon>Spermatophyta</taxon>
        <taxon>Magnoliopsida</taxon>
        <taxon>Liliopsida</taxon>
        <taxon>Poales</taxon>
        <taxon>Poaceae</taxon>
        <taxon>BOP clade</taxon>
        <taxon>Oryzoideae</taxon>
        <taxon>Oryzeae</taxon>
        <taxon>Oryzinae</taxon>
        <taxon>Oryza</taxon>
        <taxon>Oryza meyeriana</taxon>
    </lineage>
</organism>